<name>A0A4U8WBD8_9FLAO</name>
<evidence type="ECO:0000313" key="1">
    <source>
        <dbReference type="EMBL" id="VFB03582.1"/>
    </source>
</evidence>
<accession>A0A4U8WBD8</accession>
<proteinExistence type="predicted"/>
<gene>
    <name evidence="1" type="ORF">NCTC12078_01597</name>
</gene>
<dbReference type="AlphaFoldDB" id="A0A4U8WBD8"/>
<reference evidence="1 2" key="1">
    <citation type="submission" date="2019-02" db="EMBL/GenBank/DDBJ databases">
        <authorList>
            <consortium name="Pathogen Informatics"/>
        </authorList>
    </citation>
    <scope>NUCLEOTIDE SEQUENCE [LARGE SCALE GENOMIC DNA]</scope>
    <source>
        <strain evidence="1 2">3012STDY6944375</strain>
    </source>
</reference>
<dbReference type="KEGG" id="ctai:NCTC12078_01597"/>
<dbReference type="RefSeq" id="WP_130914162.1">
    <property type="nucleotide sequence ID" value="NZ_LR215974.1"/>
</dbReference>
<protein>
    <submittedName>
        <fullName evidence="1">Uncharacterized protein</fullName>
    </submittedName>
</protein>
<organism evidence="1 2">
    <name type="scientific">Chryseobacterium taihuense</name>
    <dbReference type="NCBI Taxonomy" id="1141221"/>
    <lineage>
        <taxon>Bacteria</taxon>
        <taxon>Pseudomonadati</taxon>
        <taxon>Bacteroidota</taxon>
        <taxon>Flavobacteriia</taxon>
        <taxon>Flavobacteriales</taxon>
        <taxon>Weeksellaceae</taxon>
        <taxon>Chryseobacterium group</taxon>
        <taxon>Chryseobacterium</taxon>
    </lineage>
</organism>
<dbReference type="Proteomes" id="UP000290013">
    <property type="component" value="Chromosome"/>
</dbReference>
<sequence length="162" mass="18281">MENNAETKAKKGLGEPNVIPTEVIQSQVDNYRNNQLMAINECMGIDDANAIWFDMVTLKKFIADIEKEAYEVDPEVRTEDLGIRFYYAAYPEEPQEPIPADYARRHTLIMVPTKKKDDLNYDFNPYEDSSHALAVTLEVSGRAVAQNHGALIPPGNSIVESY</sequence>
<evidence type="ECO:0000313" key="2">
    <source>
        <dbReference type="Proteomes" id="UP000290013"/>
    </source>
</evidence>
<dbReference type="EMBL" id="LR215974">
    <property type="protein sequence ID" value="VFB03582.1"/>
    <property type="molecule type" value="Genomic_DNA"/>
</dbReference>